<evidence type="ECO:0000313" key="2">
    <source>
        <dbReference type="WBParaSite" id="nRc.2.0.1.t26515-RA"/>
    </source>
</evidence>
<protein>
    <submittedName>
        <fullName evidence="2">Uncharacterized protein</fullName>
    </submittedName>
</protein>
<reference evidence="2" key="1">
    <citation type="submission" date="2022-11" db="UniProtKB">
        <authorList>
            <consortium name="WormBaseParasite"/>
        </authorList>
    </citation>
    <scope>IDENTIFICATION</scope>
</reference>
<sequence>MVLDYVPLQEEVKEEDLPELESDDDQEEVMRITEMNEETFIWTKNGTYI</sequence>
<organism evidence="1 2">
    <name type="scientific">Romanomermis culicivorax</name>
    <name type="common">Nematode worm</name>
    <dbReference type="NCBI Taxonomy" id="13658"/>
    <lineage>
        <taxon>Eukaryota</taxon>
        <taxon>Metazoa</taxon>
        <taxon>Ecdysozoa</taxon>
        <taxon>Nematoda</taxon>
        <taxon>Enoplea</taxon>
        <taxon>Dorylaimia</taxon>
        <taxon>Mermithida</taxon>
        <taxon>Mermithoidea</taxon>
        <taxon>Mermithidae</taxon>
        <taxon>Romanomermis</taxon>
    </lineage>
</organism>
<dbReference type="AlphaFoldDB" id="A0A915JK21"/>
<evidence type="ECO:0000313" key="1">
    <source>
        <dbReference type="Proteomes" id="UP000887565"/>
    </source>
</evidence>
<dbReference type="Proteomes" id="UP000887565">
    <property type="component" value="Unplaced"/>
</dbReference>
<dbReference type="WBParaSite" id="nRc.2.0.1.t26515-RA">
    <property type="protein sequence ID" value="nRc.2.0.1.t26515-RA"/>
    <property type="gene ID" value="nRc.2.0.1.g26515"/>
</dbReference>
<keyword evidence="1" id="KW-1185">Reference proteome</keyword>
<accession>A0A915JK21</accession>
<proteinExistence type="predicted"/>
<name>A0A915JK21_ROMCU</name>